<dbReference type="AlphaFoldDB" id="A0A645FQ52"/>
<dbReference type="EMBL" id="VSSQ01060905">
    <property type="protein sequence ID" value="MPN14303.1"/>
    <property type="molecule type" value="Genomic_DNA"/>
</dbReference>
<sequence length="91" mass="10084">MTVASPAWIKEFSNTETYSPMLEKFSRVGAPSDVVSAYATTKIIGTMTKMAIQTTHGMARNLVFLIFGFLRGRFLILGEIRIVDLVVLLTV</sequence>
<gene>
    <name evidence="1" type="ORF">SDC9_161629</name>
</gene>
<protein>
    <submittedName>
        <fullName evidence="1">Uncharacterized protein</fullName>
    </submittedName>
</protein>
<reference evidence="1" key="1">
    <citation type="submission" date="2019-08" db="EMBL/GenBank/DDBJ databases">
        <authorList>
            <person name="Kucharzyk K."/>
            <person name="Murdoch R.W."/>
            <person name="Higgins S."/>
            <person name="Loffler F."/>
        </authorList>
    </citation>
    <scope>NUCLEOTIDE SEQUENCE</scope>
</reference>
<organism evidence="1">
    <name type="scientific">bioreactor metagenome</name>
    <dbReference type="NCBI Taxonomy" id="1076179"/>
    <lineage>
        <taxon>unclassified sequences</taxon>
        <taxon>metagenomes</taxon>
        <taxon>ecological metagenomes</taxon>
    </lineage>
</organism>
<accession>A0A645FQ52</accession>
<name>A0A645FQ52_9ZZZZ</name>
<proteinExistence type="predicted"/>
<comment type="caution">
    <text evidence="1">The sequence shown here is derived from an EMBL/GenBank/DDBJ whole genome shotgun (WGS) entry which is preliminary data.</text>
</comment>
<evidence type="ECO:0000313" key="1">
    <source>
        <dbReference type="EMBL" id="MPN14303.1"/>
    </source>
</evidence>